<dbReference type="Gene3D" id="1.10.630.10">
    <property type="entry name" value="Cytochrome P450"/>
    <property type="match status" value="1"/>
</dbReference>
<evidence type="ECO:0000256" key="6">
    <source>
        <dbReference type="ARBA" id="ARBA00023033"/>
    </source>
</evidence>
<keyword evidence="8" id="KW-0472">Membrane</keyword>
<protein>
    <submittedName>
        <fullName evidence="9">Cytochrome P450</fullName>
    </submittedName>
</protein>
<keyword evidence="10" id="KW-1185">Reference proteome</keyword>
<evidence type="ECO:0000313" key="10">
    <source>
        <dbReference type="Proteomes" id="UP000245946"/>
    </source>
</evidence>
<organism evidence="9 10">
    <name type="scientific">Tilletiopsis washingtonensis</name>
    <dbReference type="NCBI Taxonomy" id="58919"/>
    <lineage>
        <taxon>Eukaryota</taxon>
        <taxon>Fungi</taxon>
        <taxon>Dikarya</taxon>
        <taxon>Basidiomycota</taxon>
        <taxon>Ustilaginomycotina</taxon>
        <taxon>Exobasidiomycetes</taxon>
        <taxon>Entylomatales</taxon>
        <taxon>Entylomatales incertae sedis</taxon>
        <taxon>Tilletiopsis</taxon>
    </lineage>
</organism>
<name>A0A316Z0K5_9BASI</name>
<feature type="binding site" description="axial binding residue" evidence="7">
    <location>
        <position position="495"/>
    </location>
    <ligand>
        <name>heme</name>
        <dbReference type="ChEBI" id="CHEBI:30413"/>
    </ligand>
    <ligandPart>
        <name>Fe</name>
        <dbReference type="ChEBI" id="CHEBI:18248"/>
    </ligandPart>
</feature>
<dbReference type="CDD" id="cd11061">
    <property type="entry name" value="CYP67-like"/>
    <property type="match status" value="1"/>
</dbReference>
<dbReference type="SUPFAM" id="SSF48264">
    <property type="entry name" value="Cytochrome P450"/>
    <property type="match status" value="1"/>
</dbReference>
<keyword evidence="3 7" id="KW-0479">Metal-binding</keyword>
<sequence length="553" mass="60715">MPAVLGLSAADAAAAAALALASHFIFARIELWPARLFPAWAALYSGSVLLVRHTRAPLALSAALGLVARGAVVYVATLLLSIGVYRVLFHRCCAFPGPTSCALSKWATVPVDAAGQRARYVQRLHSQYGDIVRTGPRELSINDPSVIAATCGAQSKCSKGPWYAGATAGKGRRSRSLHTTTIKADHAARRRIWDGGFNARSLRSYEPSLLALSRLLVERMGESAARGEKVEVDEWAAYYGFDVMGQVGFSSSFECVENGKLSEGVQLLQDAMAAIQTLSNVPYLGEIARYLPSPIVKLEDWVAGSLRRRMDDPSAGPDVFKHLLEVDQESGWKHNWEELRSDAMLQVVAGSDTASTTLAVSFYYLLTHDKAMEALRKELHHVFKGAEPDNFDALAKECRFLNAVINESLRLWPPVASGLQRVTPAEGLTLSVAGKQLVVPGDVIVTTPTFLMQRDPRNFAPHPEAFRPERWLAPEHEENFNLKAFNPFSYGPESCIGRHLAFMEIRIAVAQVVHAYDMELLPEFSAEAFEAGIVDFFTAGRKKKLPIKLTPRR</sequence>
<dbReference type="STRING" id="58919.A0A316Z0K5"/>
<dbReference type="EMBL" id="KZ819308">
    <property type="protein sequence ID" value="PWN94836.1"/>
    <property type="molecule type" value="Genomic_DNA"/>
</dbReference>
<dbReference type="InterPro" id="IPR002401">
    <property type="entry name" value="Cyt_P450_E_grp-I"/>
</dbReference>
<keyword evidence="7" id="KW-0349">Heme</keyword>
<evidence type="ECO:0000313" key="9">
    <source>
        <dbReference type="EMBL" id="PWN94836.1"/>
    </source>
</evidence>
<comment type="cofactor">
    <cofactor evidence="1 7">
        <name>heme</name>
        <dbReference type="ChEBI" id="CHEBI:30413"/>
    </cofactor>
</comment>
<keyword evidence="6" id="KW-0503">Monooxygenase</keyword>
<evidence type="ECO:0000256" key="5">
    <source>
        <dbReference type="ARBA" id="ARBA00023004"/>
    </source>
</evidence>
<dbReference type="GO" id="GO:0016705">
    <property type="term" value="F:oxidoreductase activity, acting on paired donors, with incorporation or reduction of molecular oxygen"/>
    <property type="evidence" value="ECO:0007669"/>
    <property type="project" value="InterPro"/>
</dbReference>
<evidence type="ECO:0000256" key="3">
    <source>
        <dbReference type="ARBA" id="ARBA00022723"/>
    </source>
</evidence>
<dbReference type="GO" id="GO:0004497">
    <property type="term" value="F:monooxygenase activity"/>
    <property type="evidence" value="ECO:0007669"/>
    <property type="project" value="UniProtKB-KW"/>
</dbReference>
<evidence type="ECO:0000256" key="8">
    <source>
        <dbReference type="SAM" id="Phobius"/>
    </source>
</evidence>
<dbReference type="PANTHER" id="PTHR24305">
    <property type="entry name" value="CYTOCHROME P450"/>
    <property type="match status" value="1"/>
</dbReference>
<dbReference type="OrthoDB" id="6692864at2759"/>
<dbReference type="GeneID" id="37271023"/>
<dbReference type="GO" id="GO:0020037">
    <property type="term" value="F:heme binding"/>
    <property type="evidence" value="ECO:0007669"/>
    <property type="project" value="InterPro"/>
</dbReference>
<dbReference type="Proteomes" id="UP000245946">
    <property type="component" value="Unassembled WGS sequence"/>
</dbReference>
<dbReference type="PRINTS" id="PR00385">
    <property type="entry name" value="P450"/>
</dbReference>
<dbReference type="GO" id="GO:0005506">
    <property type="term" value="F:iron ion binding"/>
    <property type="evidence" value="ECO:0007669"/>
    <property type="project" value="InterPro"/>
</dbReference>
<keyword evidence="8" id="KW-1133">Transmembrane helix</keyword>
<proteinExistence type="inferred from homology"/>
<dbReference type="InterPro" id="IPR050121">
    <property type="entry name" value="Cytochrome_P450_monoxygenase"/>
</dbReference>
<keyword evidence="5 7" id="KW-0408">Iron</keyword>
<dbReference type="InterPro" id="IPR001128">
    <property type="entry name" value="Cyt_P450"/>
</dbReference>
<keyword evidence="4" id="KW-0560">Oxidoreductase</keyword>
<dbReference type="PRINTS" id="PR00463">
    <property type="entry name" value="EP450I"/>
</dbReference>
<evidence type="ECO:0000256" key="7">
    <source>
        <dbReference type="PIRSR" id="PIRSR602401-1"/>
    </source>
</evidence>
<feature type="transmembrane region" description="Helical" evidence="8">
    <location>
        <begin position="58"/>
        <end position="85"/>
    </location>
</feature>
<dbReference type="PANTHER" id="PTHR24305:SF187">
    <property type="entry name" value="P450, PUTATIVE (EUROFUNG)-RELATED"/>
    <property type="match status" value="1"/>
</dbReference>
<evidence type="ECO:0000256" key="4">
    <source>
        <dbReference type="ARBA" id="ARBA00023002"/>
    </source>
</evidence>
<evidence type="ECO:0000256" key="1">
    <source>
        <dbReference type="ARBA" id="ARBA00001971"/>
    </source>
</evidence>
<dbReference type="Pfam" id="PF00067">
    <property type="entry name" value="p450"/>
    <property type="match status" value="1"/>
</dbReference>
<gene>
    <name evidence="9" type="ORF">FA09DRAFT_332501</name>
</gene>
<dbReference type="AlphaFoldDB" id="A0A316Z0K5"/>
<dbReference type="InterPro" id="IPR036396">
    <property type="entry name" value="Cyt_P450_sf"/>
</dbReference>
<evidence type="ECO:0000256" key="2">
    <source>
        <dbReference type="ARBA" id="ARBA00010617"/>
    </source>
</evidence>
<feature type="transmembrane region" description="Helical" evidence="8">
    <location>
        <begin position="31"/>
        <end position="51"/>
    </location>
</feature>
<reference evidence="9 10" key="1">
    <citation type="journal article" date="2018" name="Mol. Biol. Evol.">
        <title>Broad Genomic Sampling Reveals a Smut Pathogenic Ancestry of the Fungal Clade Ustilaginomycotina.</title>
        <authorList>
            <person name="Kijpornyongpan T."/>
            <person name="Mondo S.J."/>
            <person name="Barry K."/>
            <person name="Sandor L."/>
            <person name="Lee J."/>
            <person name="Lipzen A."/>
            <person name="Pangilinan J."/>
            <person name="LaButti K."/>
            <person name="Hainaut M."/>
            <person name="Henrissat B."/>
            <person name="Grigoriev I.V."/>
            <person name="Spatafora J.W."/>
            <person name="Aime M.C."/>
        </authorList>
    </citation>
    <scope>NUCLEOTIDE SEQUENCE [LARGE SCALE GENOMIC DNA]</scope>
    <source>
        <strain evidence="9 10">MCA 4186</strain>
    </source>
</reference>
<accession>A0A316Z0K5</accession>
<comment type="similarity">
    <text evidence="2">Belongs to the cytochrome P450 family.</text>
</comment>
<keyword evidence="8" id="KW-0812">Transmembrane</keyword>
<dbReference type="RefSeq" id="XP_025595115.1">
    <property type="nucleotide sequence ID" value="XM_025743479.1"/>
</dbReference>